<name>Q9FWM1_ORYSJ</name>
<sequence length="140" mass="15663">MGHTNLHSAGSRCNVEARLFADDVTGVRPVTNRRDESAIFDLAEHEFEVEGYPVVDYESDRQTAMQPRLAVAKRLRPLVDEEAVAHVFVDKETIGKPDGTVVATVADAAMFDSKARLEALLDFHFNVREVKMGTYRPFVL</sequence>
<reference evidence="2" key="2">
    <citation type="journal article" date="2008" name="Nucleic Acids Res.">
        <title>The rice annotation project database (RAP-DB): 2008 update.</title>
        <authorList>
            <consortium name="The rice annotation project (RAP)"/>
        </authorList>
    </citation>
    <scope>GENOME REANNOTATION</scope>
    <source>
        <strain evidence="2">cv. Nipponbare</strain>
    </source>
</reference>
<reference evidence="2" key="1">
    <citation type="journal article" date="2005" name="Nature">
        <title>The map-based sequence of the rice genome.</title>
        <authorList>
            <consortium name="International rice genome sequencing project (IRGSP)"/>
            <person name="Matsumoto T."/>
            <person name="Wu J."/>
            <person name="Kanamori H."/>
            <person name="Katayose Y."/>
            <person name="Fujisawa M."/>
            <person name="Namiki N."/>
            <person name="Mizuno H."/>
            <person name="Yamamoto K."/>
            <person name="Antonio B.A."/>
            <person name="Baba T."/>
            <person name="Sakata K."/>
            <person name="Nagamura Y."/>
            <person name="Aoki H."/>
            <person name="Arikawa K."/>
            <person name="Arita K."/>
            <person name="Bito T."/>
            <person name="Chiden Y."/>
            <person name="Fujitsuka N."/>
            <person name="Fukunaka R."/>
            <person name="Hamada M."/>
            <person name="Harada C."/>
            <person name="Hayashi A."/>
            <person name="Hijishita S."/>
            <person name="Honda M."/>
            <person name="Hosokawa S."/>
            <person name="Ichikawa Y."/>
            <person name="Idonuma A."/>
            <person name="Iijima M."/>
            <person name="Ikeda M."/>
            <person name="Ikeno M."/>
            <person name="Ito K."/>
            <person name="Ito S."/>
            <person name="Ito T."/>
            <person name="Ito Y."/>
            <person name="Ito Y."/>
            <person name="Iwabuchi A."/>
            <person name="Kamiya K."/>
            <person name="Karasawa W."/>
            <person name="Kurita K."/>
            <person name="Katagiri S."/>
            <person name="Kikuta A."/>
            <person name="Kobayashi H."/>
            <person name="Kobayashi N."/>
            <person name="Machita K."/>
            <person name="Maehara T."/>
            <person name="Masukawa M."/>
            <person name="Mizubayashi T."/>
            <person name="Mukai Y."/>
            <person name="Nagasaki H."/>
            <person name="Nagata Y."/>
            <person name="Naito S."/>
            <person name="Nakashima M."/>
            <person name="Nakama Y."/>
            <person name="Nakamichi Y."/>
            <person name="Nakamura M."/>
            <person name="Meguro A."/>
            <person name="Negishi M."/>
            <person name="Ohta I."/>
            <person name="Ohta T."/>
            <person name="Okamoto M."/>
            <person name="Ono N."/>
            <person name="Saji S."/>
            <person name="Sakaguchi M."/>
            <person name="Sakai K."/>
            <person name="Shibata M."/>
            <person name="Shimokawa T."/>
            <person name="Song J."/>
            <person name="Takazaki Y."/>
            <person name="Terasawa K."/>
            <person name="Tsugane M."/>
            <person name="Tsuji K."/>
            <person name="Ueda S."/>
            <person name="Waki K."/>
            <person name="Yamagata H."/>
            <person name="Yamamoto M."/>
            <person name="Yamamoto S."/>
            <person name="Yamane H."/>
            <person name="Yoshiki S."/>
            <person name="Yoshihara R."/>
            <person name="Yukawa K."/>
            <person name="Zhong H."/>
            <person name="Yano M."/>
            <person name="Yuan Q."/>
            <person name="Ouyang S."/>
            <person name="Liu J."/>
            <person name="Jones K.M."/>
            <person name="Gansberger K."/>
            <person name="Moffat K."/>
            <person name="Hill J."/>
            <person name="Bera J."/>
            <person name="Fadrosh D."/>
            <person name="Jin S."/>
            <person name="Johri S."/>
            <person name="Kim M."/>
            <person name="Overton L."/>
            <person name="Reardon M."/>
            <person name="Tsitrin T."/>
            <person name="Vuong H."/>
            <person name="Weaver B."/>
            <person name="Ciecko A."/>
            <person name="Tallon L."/>
            <person name="Jackson J."/>
            <person name="Pai G."/>
            <person name="Aken S.V."/>
            <person name="Utterback T."/>
            <person name="Reidmuller S."/>
            <person name="Feldblyum T."/>
            <person name="Hsiao J."/>
            <person name="Zismann V."/>
            <person name="Iobst S."/>
            <person name="de Vazeille A.R."/>
            <person name="Buell C.R."/>
            <person name="Ying K."/>
            <person name="Li Y."/>
            <person name="Lu T."/>
            <person name="Huang Y."/>
            <person name="Zhao Q."/>
            <person name="Feng Q."/>
            <person name="Zhang L."/>
            <person name="Zhu J."/>
            <person name="Weng Q."/>
            <person name="Mu J."/>
            <person name="Lu Y."/>
            <person name="Fan D."/>
            <person name="Liu Y."/>
            <person name="Guan J."/>
            <person name="Zhang Y."/>
            <person name="Yu S."/>
            <person name="Liu X."/>
            <person name="Zhang Y."/>
            <person name="Hong G."/>
            <person name="Han B."/>
            <person name="Choisne N."/>
            <person name="Demange N."/>
            <person name="Orjeda G."/>
            <person name="Samain S."/>
            <person name="Cattolico L."/>
            <person name="Pelletier E."/>
            <person name="Couloux A."/>
            <person name="Segurens B."/>
            <person name="Wincker P."/>
            <person name="D'Hont A."/>
            <person name="Scarpelli C."/>
            <person name="Weissenbach J."/>
            <person name="Salanoubat M."/>
            <person name="Quetier F."/>
            <person name="Yu Y."/>
            <person name="Kim H.R."/>
            <person name="Rambo T."/>
            <person name="Currie J."/>
            <person name="Collura K."/>
            <person name="Luo M."/>
            <person name="Yang T."/>
            <person name="Ammiraju J.S.S."/>
            <person name="Engler F."/>
            <person name="Soderlund C."/>
            <person name="Wing R.A."/>
            <person name="Palmer L.E."/>
            <person name="de la Bastide M."/>
            <person name="Spiegel L."/>
            <person name="Nascimento L."/>
            <person name="Zutavern T."/>
            <person name="O'Shaughnessy A."/>
            <person name="Dike S."/>
            <person name="Dedhia N."/>
            <person name="Preston R."/>
            <person name="Balija V."/>
            <person name="McCombie W.R."/>
            <person name="Chow T."/>
            <person name="Chen H."/>
            <person name="Chung M."/>
            <person name="Chen C."/>
            <person name="Shaw J."/>
            <person name="Wu H."/>
            <person name="Hsiao K."/>
            <person name="Chao Y."/>
            <person name="Chu M."/>
            <person name="Cheng C."/>
            <person name="Hour A."/>
            <person name="Lee P."/>
            <person name="Lin S."/>
            <person name="Lin Y."/>
            <person name="Liou J."/>
            <person name="Liu S."/>
            <person name="Hsing Y."/>
            <person name="Raghuvanshi S."/>
            <person name="Mohanty A."/>
            <person name="Bharti A.K."/>
            <person name="Gaur A."/>
            <person name="Gupta V."/>
            <person name="Kumar D."/>
            <person name="Ravi V."/>
            <person name="Vij S."/>
            <person name="Kapur A."/>
            <person name="Khurana P."/>
            <person name="Khurana P."/>
            <person name="Khurana J.P."/>
            <person name="Tyagi A.K."/>
            <person name="Gaikwad K."/>
            <person name="Singh A."/>
            <person name="Dalal V."/>
            <person name="Srivastava S."/>
            <person name="Dixit A."/>
            <person name="Pal A.K."/>
            <person name="Ghazi I.A."/>
            <person name="Yadav M."/>
            <person name="Pandit A."/>
            <person name="Bhargava A."/>
            <person name="Sureshbabu K."/>
            <person name="Batra K."/>
            <person name="Sharma T.R."/>
            <person name="Mohapatra T."/>
            <person name="Singh N.K."/>
            <person name="Messing J."/>
            <person name="Nelson A.B."/>
            <person name="Fuks G."/>
            <person name="Kavchok S."/>
            <person name="Keizer G."/>
            <person name="Linton E."/>
            <person name="Llaca V."/>
            <person name="Song R."/>
            <person name="Tanyolac B."/>
            <person name="Young S."/>
            <person name="Ho-Il K."/>
            <person name="Hahn J.H."/>
            <person name="Sangsakoo G."/>
            <person name="Vanavichit A."/>
            <person name="de Mattos Luiz.A.T."/>
            <person name="Zimmer P.D."/>
            <person name="Malone G."/>
            <person name="Dellagostin O."/>
            <person name="de Oliveira A.C."/>
            <person name="Bevan M."/>
            <person name="Bancroft I."/>
            <person name="Minx P."/>
            <person name="Cordum H."/>
            <person name="Wilson R."/>
            <person name="Cheng Z."/>
            <person name="Jin W."/>
            <person name="Jiang J."/>
            <person name="Leong S.A."/>
            <person name="Iwama H."/>
            <person name="Gojobori T."/>
            <person name="Itoh T."/>
            <person name="Niimura Y."/>
            <person name="Fujii Y."/>
            <person name="Habara T."/>
            <person name="Sakai H."/>
            <person name="Sato Y."/>
            <person name="Wilson G."/>
            <person name="Kumar K."/>
            <person name="McCouch S."/>
            <person name="Juretic N."/>
            <person name="Hoen D."/>
            <person name="Wright S."/>
            <person name="Bruskiewich R."/>
            <person name="Bureau T."/>
            <person name="Miyao A."/>
            <person name="Hirochika H."/>
            <person name="Nishikawa T."/>
            <person name="Kadowaki K."/>
            <person name="Sugiura M."/>
            <person name="Burr B."/>
            <person name="Sasaki T."/>
        </authorList>
    </citation>
    <scope>NUCLEOTIDE SEQUENCE [LARGE SCALE GENOMIC DNA]</scope>
    <source>
        <strain evidence="2">cv. Nipponbare</strain>
    </source>
</reference>
<accession>Q9FWM1</accession>
<protein>
    <submittedName>
        <fullName evidence="1">Uncharacterized protein</fullName>
    </submittedName>
</protein>
<gene>
    <name evidence="1" type="primary">OSJNBa0079L16.23</name>
</gene>
<dbReference type="Proteomes" id="UP000000763">
    <property type="component" value="Chromosome 10"/>
</dbReference>
<organism evidence="1 2">
    <name type="scientific">Oryza sativa subsp. japonica</name>
    <name type="common">Rice</name>
    <dbReference type="NCBI Taxonomy" id="39947"/>
    <lineage>
        <taxon>Eukaryota</taxon>
        <taxon>Viridiplantae</taxon>
        <taxon>Streptophyta</taxon>
        <taxon>Embryophyta</taxon>
        <taxon>Tracheophyta</taxon>
        <taxon>Spermatophyta</taxon>
        <taxon>Magnoliopsida</taxon>
        <taxon>Liliopsida</taxon>
        <taxon>Poales</taxon>
        <taxon>Poaceae</taxon>
        <taxon>BOP clade</taxon>
        <taxon>Oryzoideae</taxon>
        <taxon>Oryzeae</taxon>
        <taxon>Oryzinae</taxon>
        <taxon>Oryza</taxon>
        <taxon>Oryza sativa</taxon>
    </lineage>
</organism>
<dbReference type="EMBL" id="AC026815">
    <property type="protein sequence ID" value="AAG21900.1"/>
    <property type="molecule type" value="Genomic_DNA"/>
</dbReference>
<evidence type="ECO:0000313" key="1">
    <source>
        <dbReference type="EMBL" id="AAG21900.1"/>
    </source>
</evidence>
<evidence type="ECO:0000313" key="2">
    <source>
        <dbReference type="Proteomes" id="UP000000763"/>
    </source>
</evidence>
<proteinExistence type="predicted"/>
<dbReference type="AlphaFoldDB" id="Q9FWM1"/>